<evidence type="ECO:0000313" key="2">
    <source>
        <dbReference type="EMBL" id="SDK65231.1"/>
    </source>
</evidence>
<dbReference type="GO" id="GO:0008476">
    <property type="term" value="F:protein-tyrosine sulfotransferase activity"/>
    <property type="evidence" value="ECO:0007669"/>
    <property type="project" value="InterPro"/>
</dbReference>
<reference evidence="3" key="1">
    <citation type="submission" date="2016-10" db="EMBL/GenBank/DDBJ databases">
        <authorList>
            <person name="Varghese N."/>
            <person name="Submissions S."/>
        </authorList>
    </citation>
    <scope>NUCLEOTIDE SEQUENCE [LARGE SCALE GENOMIC DNA]</scope>
    <source>
        <strain evidence="3">CGMCC 1.10658</strain>
    </source>
</reference>
<proteinExistence type="predicted"/>
<dbReference type="Gene3D" id="1.25.40.10">
    <property type="entry name" value="Tetratricopeptide repeat domain"/>
    <property type="match status" value="1"/>
</dbReference>
<dbReference type="Pfam" id="PF13469">
    <property type="entry name" value="Sulfotransfer_3"/>
    <property type="match status" value="1"/>
</dbReference>
<dbReference type="PANTHER" id="PTHR12788:SF10">
    <property type="entry name" value="PROTEIN-TYROSINE SULFOTRANSFERASE"/>
    <property type="match status" value="1"/>
</dbReference>
<gene>
    <name evidence="2" type="ORF">SAMN05216212_2879</name>
</gene>
<evidence type="ECO:0000256" key="1">
    <source>
        <dbReference type="ARBA" id="ARBA00022679"/>
    </source>
</evidence>
<keyword evidence="3" id="KW-1185">Reference proteome</keyword>
<accession>A0A1G9DMW7</accession>
<dbReference type="AlphaFoldDB" id="A0A1G9DMW7"/>
<name>A0A1G9DMW7_9GAMM</name>
<dbReference type="SUPFAM" id="SSF52540">
    <property type="entry name" value="P-loop containing nucleoside triphosphate hydrolases"/>
    <property type="match status" value="1"/>
</dbReference>
<dbReference type="Proteomes" id="UP000199305">
    <property type="component" value="Unassembled WGS sequence"/>
</dbReference>
<dbReference type="Gene3D" id="3.40.50.300">
    <property type="entry name" value="P-loop containing nucleotide triphosphate hydrolases"/>
    <property type="match status" value="1"/>
</dbReference>
<keyword evidence="1 2" id="KW-0808">Transferase</keyword>
<sequence length="508" mass="57326">MGTLGRIAPLFYLCKANRQVNAREEQASLQGGIADVNRLLGEARFLAADQAIAQLRRDFADNLDLLSLHIRCRLFLGKHRDVRALLAEYRRRAGQDRHHLECCAELFSQVQVPAEAMAIYRLLARDGNRNARYNLAANLVALGDLGEAESILERLVQEWPTDGQAHQVLSGIRRVSTDSSHIPTLEKLIARSDLALKDRIQLHYALGKEFEDIGEFRRAFEQFGRGAQLRRATMRYQVEGDLQVLELIGAEHSKPAAESDVDQRGEEAVFVFGLPRSGTTLVDRILSSHSQCDSFGEITDLPLSLMVTAGHSLPKEELVRATAQWSGKQIASAYLERLAQFDSAAHKHIDKTPQNFLYAGLIARSMPGATMIWMDRHPLDACFAMFKTLFRMGYPFSYSLQDLGHYYIAYHRLRETWQERLADRIRFQSYERLVEKFDDEAPALVAAAGLDWEPACGEFHRNRSPVATASSAQVRQPLYTRSVGHWKHYREQLAPLAEALDKAGIAVE</sequence>
<dbReference type="InterPro" id="IPR011990">
    <property type="entry name" value="TPR-like_helical_dom_sf"/>
</dbReference>
<protein>
    <submittedName>
        <fullName evidence="2">Sulfotransferase family protein</fullName>
    </submittedName>
</protein>
<organism evidence="2 3">
    <name type="scientific">Microbulbifer yueqingensis</name>
    <dbReference type="NCBI Taxonomy" id="658219"/>
    <lineage>
        <taxon>Bacteria</taxon>
        <taxon>Pseudomonadati</taxon>
        <taxon>Pseudomonadota</taxon>
        <taxon>Gammaproteobacteria</taxon>
        <taxon>Cellvibrionales</taxon>
        <taxon>Microbulbiferaceae</taxon>
        <taxon>Microbulbifer</taxon>
    </lineage>
</organism>
<dbReference type="PANTHER" id="PTHR12788">
    <property type="entry name" value="PROTEIN-TYROSINE SULFOTRANSFERASE 2"/>
    <property type="match status" value="1"/>
</dbReference>
<evidence type="ECO:0000313" key="3">
    <source>
        <dbReference type="Proteomes" id="UP000199305"/>
    </source>
</evidence>
<dbReference type="SUPFAM" id="SSF48452">
    <property type="entry name" value="TPR-like"/>
    <property type="match status" value="1"/>
</dbReference>
<dbReference type="InterPro" id="IPR027417">
    <property type="entry name" value="P-loop_NTPase"/>
</dbReference>
<dbReference type="InterPro" id="IPR026634">
    <property type="entry name" value="TPST-like"/>
</dbReference>
<dbReference type="STRING" id="658219.SAMN05216212_2879"/>
<dbReference type="EMBL" id="FNFH01000006">
    <property type="protein sequence ID" value="SDK65231.1"/>
    <property type="molecule type" value="Genomic_DNA"/>
</dbReference>
<dbReference type="OrthoDB" id="9815894at2"/>